<feature type="binding site" evidence="9">
    <location>
        <position position="152"/>
    </location>
    <ligand>
        <name>UDP-N-acetyl-alpha-D-muramoyl-L-alanyl-D-glutamate</name>
        <dbReference type="ChEBI" id="CHEBI:83900"/>
    </ligand>
</feature>
<dbReference type="GO" id="GO:0071555">
    <property type="term" value="P:cell wall organization"/>
    <property type="evidence" value="ECO:0007669"/>
    <property type="project" value="UniProtKB-KW"/>
</dbReference>
<proteinExistence type="inferred from homology"/>
<accession>I0EKW3</accession>
<dbReference type="AlphaFoldDB" id="I0EKW3"/>
<keyword evidence="9" id="KW-0460">Magnesium</keyword>
<evidence type="ECO:0000313" key="13">
    <source>
        <dbReference type="EMBL" id="AFI03582.1"/>
    </source>
</evidence>
<keyword evidence="14" id="KW-1185">Reference proteome</keyword>
<dbReference type="Pfam" id="PF02875">
    <property type="entry name" value="Mur_ligase_C"/>
    <property type="match status" value="1"/>
</dbReference>
<feature type="binding site" evidence="9">
    <location>
        <position position="150"/>
    </location>
    <ligand>
        <name>UDP-N-acetyl-alpha-D-muramoyl-L-alanyl-D-glutamate</name>
        <dbReference type="ChEBI" id="CHEBI:83900"/>
    </ligand>
</feature>
<comment type="cofactor">
    <cofactor evidence="9">
        <name>Mg(2+)</name>
        <dbReference type="ChEBI" id="CHEBI:18420"/>
    </cofactor>
</comment>
<dbReference type="Proteomes" id="UP000005010">
    <property type="component" value="Chromosome"/>
</dbReference>
<comment type="PTM">
    <text evidence="9">Carboxylation is probably crucial for Mg(2+) binding and, consequently, for the gamma-phosphate positioning of ATP.</text>
</comment>
<dbReference type="KEGG" id="hce:HCW_01485"/>
<evidence type="ECO:0000256" key="8">
    <source>
        <dbReference type="ARBA" id="ARBA00023316"/>
    </source>
</evidence>
<keyword evidence="8 9" id="KW-0961">Cell wall biogenesis/degradation</keyword>
<dbReference type="SUPFAM" id="SSF53623">
    <property type="entry name" value="MurD-like peptide ligases, catalytic domain"/>
    <property type="match status" value="1"/>
</dbReference>
<protein>
    <recommendedName>
        <fullName evidence="9">UDP-N-acetylmuramoyl-L-alanyl-D-glutamate--2,6-diaminopimelate ligase</fullName>
        <ecNumber evidence="9">6.3.2.13</ecNumber>
    </recommendedName>
    <alternativeName>
        <fullName evidence="9">Meso-A2pm-adding enzyme</fullName>
    </alternativeName>
    <alternativeName>
        <fullName evidence="9">Meso-diaminopimelate-adding enzyme</fullName>
    </alternativeName>
    <alternativeName>
        <fullName evidence="9">UDP-MurNAc-L-Ala-D-Glu:meso-diaminopimelate ligase</fullName>
    </alternativeName>
    <alternativeName>
        <fullName evidence="9">UDP-MurNAc-tripeptide synthetase</fullName>
    </alternativeName>
    <alternativeName>
        <fullName evidence="9">UDP-N-acetylmuramyl-tripeptide synthetase</fullName>
    </alternativeName>
</protein>
<dbReference type="InterPro" id="IPR005761">
    <property type="entry name" value="UDP-N-AcMur-Glu-dNH2Pim_ligase"/>
</dbReference>
<evidence type="ECO:0000256" key="10">
    <source>
        <dbReference type="RuleBase" id="RU004135"/>
    </source>
</evidence>
<dbReference type="InterPro" id="IPR018109">
    <property type="entry name" value="Folylpolyglutamate_synth_CS"/>
</dbReference>
<dbReference type="GO" id="GO:0051301">
    <property type="term" value="P:cell division"/>
    <property type="evidence" value="ECO:0007669"/>
    <property type="project" value="UniProtKB-KW"/>
</dbReference>
<gene>
    <name evidence="9 13" type="primary">murE</name>
    <name evidence="13" type="ordered locus">HCW_01485</name>
</gene>
<keyword evidence="9 10" id="KW-0131">Cell cycle</keyword>
<feature type="short sequence motif" description="Meso-diaminopimelate recognition motif" evidence="9">
    <location>
        <begin position="364"/>
        <end position="367"/>
    </location>
</feature>
<feature type="binding site" evidence="9">
    <location>
        <begin position="364"/>
        <end position="367"/>
    </location>
    <ligand>
        <name>meso-2,6-diaminopimelate</name>
        <dbReference type="ChEBI" id="CHEBI:57791"/>
    </ligand>
</feature>
<keyword evidence="2 9" id="KW-0963">Cytoplasm</keyword>
<dbReference type="InterPro" id="IPR036615">
    <property type="entry name" value="Mur_ligase_C_dom_sf"/>
</dbReference>
<dbReference type="Gene3D" id="3.40.1190.10">
    <property type="entry name" value="Mur-like, catalytic domain"/>
    <property type="match status" value="1"/>
</dbReference>
<keyword evidence="4 9" id="KW-0547">Nucleotide-binding</keyword>
<evidence type="ECO:0000256" key="1">
    <source>
        <dbReference type="ARBA" id="ARBA00005898"/>
    </source>
</evidence>
<dbReference type="EC" id="6.3.2.13" evidence="9"/>
<feature type="domain" description="Mur ligase central" evidence="12">
    <location>
        <begin position="72"/>
        <end position="270"/>
    </location>
</feature>
<feature type="binding site" evidence="9">
    <location>
        <position position="144"/>
    </location>
    <ligand>
        <name>UDP-N-acetyl-alpha-D-muramoyl-L-alanyl-D-glutamate</name>
        <dbReference type="ChEBI" id="CHEBI:83900"/>
    </ligand>
</feature>
<reference evidence="14" key="1">
    <citation type="submission" date="2012-04" db="EMBL/GenBank/DDBJ databases">
        <title>Complete genome sequence of Helicobacter cetorum strain MIT 00-7128.</title>
        <authorList>
            <person name="Kersulyte D."/>
            <person name="Berg D.E."/>
        </authorList>
    </citation>
    <scope>NUCLEOTIDE SEQUENCE [LARGE SCALE GENOMIC DNA]</scope>
    <source>
        <strain evidence="14">MIT 00-7128</strain>
    </source>
</reference>
<feature type="binding site" evidence="9">
    <location>
        <position position="417"/>
    </location>
    <ligand>
        <name>meso-2,6-diaminopimelate</name>
        <dbReference type="ChEBI" id="CHEBI:57791"/>
    </ligand>
</feature>
<dbReference type="Gene3D" id="3.90.190.20">
    <property type="entry name" value="Mur ligase, C-terminal domain"/>
    <property type="match status" value="1"/>
</dbReference>
<evidence type="ECO:0000256" key="5">
    <source>
        <dbReference type="ARBA" id="ARBA00022840"/>
    </source>
</evidence>
<evidence type="ECO:0000256" key="6">
    <source>
        <dbReference type="ARBA" id="ARBA00022960"/>
    </source>
</evidence>
<keyword evidence="3 9" id="KW-0436">Ligase</keyword>
<dbReference type="GO" id="GO:0009252">
    <property type="term" value="P:peptidoglycan biosynthetic process"/>
    <property type="evidence" value="ECO:0007669"/>
    <property type="project" value="UniProtKB-UniRule"/>
</dbReference>
<dbReference type="Pfam" id="PF08245">
    <property type="entry name" value="Mur_ligase_M"/>
    <property type="match status" value="1"/>
</dbReference>
<keyword evidence="6 9" id="KW-0133">Cell shape</keyword>
<comment type="catalytic activity">
    <reaction evidence="9">
        <text>UDP-N-acetyl-alpha-D-muramoyl-L-alanyl-D-glutamate + meso-2,6-diaminopimelate + ATP = UDP-N-acetyl-alpha-D-muramoyl-L-alanyl-gamma-D-glutamyl-meso-2,6-diaminopimelate + ADP + phosphate + H(+)</text>
        <dbReference type="Rhea" id="RHEA:23676"/>
        <dbReference type="ChEBI" id="CHEBI:15378"/>
        <dbReference type="ChEBI" id="CHEBI:30616"/>
        <dbReference type="ChEBI" id="CHEBI:43474"/>
        <dbReference type="ChEBI" id="CHEBI:57791"/>
        <dbReference type="ChEBI" id="CHEBI:83900"/>
        <dbReference type="ChEBI" id="CHEBI:83905"/>
        <dbReference type="ChEBI" id="CHEBI:456216"/>
        <dbReference type="EC" id="6.3.2.13"/>
    </reaction>
</comment>
<feature type="domain" description="Mur ligase C-terminal" evidence="11">
    <location>
        <begin position="296"/>
        <end position="419"/>
    </location>
</feature>
<evidence type="ECO:0000256" key="4">
    <source>
        <dbReference type="ARBA" id="ARBA00022741"/>
    </source>
</evidence>
<dbReference type="UniPathway" id="UPA00219"/>
<sequence>MKLKKSLVYKNHTYSFLSDDTNEALKDPNDTLFVKTPLNEKYAHLIEEKNLAILDFNELKNYFDFKIKIIGITGTNGKTTTASLMYSLLLDLNKKVALLGTRGFFVNDKRLKEKGLTTPTLLELYNNLEIALSLECEYFIMEVSSHAIAQNRIAGLNFALKILTNITSDHLDFHKSIENYRDTKNSFFKDESLKIINRDEKNALFNPINAHTYALDKKAHLNIQAFSLNPSISASLCYQKDLREPKITENALAYSPLLGRYNLYNILAGILGVKLLTELPLETITPLLENFYGVKGRLEIVHSKPLVVVDFAHTEDGMQQVFESFKTQKIVALFGAGGDRDKTKRPKMGAMASYYAHKIILTSDNPRSENEEEIIKDILKGIDKNAHSKVIVEIDRKKAILNALEHLKDDEVLLILGKGDESIQIFKDKTIFFSDQEIVKNYYQNLKQG</sequence>
<dbReference type="PANTHER" id="PTHR23135">
    <property type="entry name" value="MUR LIGASE FAMILY MEMBER"/>
    <property type="match status" value="1"/>
</dbReference>
<dbReference type="InterPro" id="IPR004101">
    <property type="entry name" value="Mur_ligase_C"/>
</dbReference>
<feature type="binding site" evidence="9">
    <location>
        <position position="21"/>
    </location>
    <ligand>
        <name>UDP-N-acetyl-alpha-D-muramoyl-L-alanyl-D-glutamate</name>
        <dbReference type="ChEBI" id="CHEBI:83900"/>
    </ligand>
</feature>
<evidence type="ECO:0000256" key="7">
    <source>
        <dbReference type="ARBA" id="ARBA00022984"/>
    </source>
</evidence>
<dbReference type="GO" id="GO:0000287">
    <property type="term" value="F:magnesium ion binding"/>
    <property type="evidence" value="ECO:0007669"/>
    <property type="project" value="UniProtKB-UniRule"/>
</dbReference>
<dbReference type="GO" id="GO:0008360">
    <property type="term" value="P:regulation of cell shape"/>
    <property type="evidence" value="ECO:0007669"/>
    <property type="project" value="UniProtKB-KW"/>
</dbReference>
<dbReference type="GO" id="GO:0005524">
    <property type="term" value="F:ATP binding"/>
    <property type="evidence" value="ECO:0007669"/>
    <property type="project" value="UniProtKB-UniRule"/>
</dbReference>
<dbReference type="GO" id="GO:0004326">
    <property type="term" value="F:tetrahydrofolylpolyglutamate synthase activity"/>
    <property type="evidence" value="ECO:0007669"/>
    <property type="project" value="InterPro"/>
</dbReference>
<comment type="caution">
    <text evidence="9">Lacks conserved residue(s) required for the propagation of feature annotation.</text>
</comment>
<evidence type="ECO:0000259" key="11">
    <source>
        <dbReference type="Pfam" id="PF02875"/>
    </source>
</evidence>
<dbReference type="HAMAP" id="MF_00208">
    <property type="entry name" value="MurE"/>
    <property type="match status" value="1"/>
</dbReference>
<dbReference type="NCBIfam" id="TIGR01085">
    <property type="entry name" value="murE"/>
    <property type="match status" value="1"/>
</dbReference>
<dbReference type="InterPro" id="IPR036565">
    <property type="entry name" value="Mur-like_cat_sf"/>
</dbReference>
<evidence type="ECO:0000313" key="14">
    <source>
        <dbReference type="Proteomes" id="UP000005010"/>
    </source>
</evidence>
<dbReference type="EMBL" id="CP003479">
    <property type="protein sequence ID" value="AFI03582.1"/>
    <property type="molecule type" value="Genomic_DNA"/>
</dbReference>
<dbReference type="eggNOG" id="COG0769">
    <property type="taxonomic scope" value="Bacteria"/>
</dbReference>
<comment type="similarity">
    <text evidence="1 9">Belongs to the MurCDEF family. MurE subfamily.</text>
</comment>
<feature type="binding site" evidence="9">
    <location>
        <position position="340"/>
    </location>
    <ligand>
        <name>meso-2,6-diaminopimelate</name>
        <dbReference type="ChEBI" id="CHEBI:57791"/>
    </ligand>
</feature>
<dbReference type="SUPFAM" id="SSF53244">
    <property type="entry name" value="MurD-like peptide ligases, peptide-binding domain"/>
    <property type="match status" value="1"/>
</dbReference>
<organism evidence="13 14">
    <name type="scientific">Helicobacter cetorum (strain ATCC BAA-429 / MIT 00-7128)</name>
    <dbReference type="NCBI Taxonomy" id="182217"/>
    <lineage>
        <taxon>Bacteria</taxon>
        <taxon>Pseudomonadati</taxon>
        <taxon>Campylobacterota</taxon>
        <taxon>Epsilonproteobacteria</taxon>
        <taxon>Campylobacterales</taxon>
        <taxon>Helicobacteraceae</taxon>
        <taxon>Helicobacter</taxon>
    </lineage>
</organism>
<evidence type="ECO:0000256" key="2">
    <source>
        <dbReference type="ARBA" id="ARBA00022490"/>
    </source>
</evidence>
<dbReference type="NCBIfam" id="NF001126">
    <property type="entry name" value="PRK00139.1-4"/>
    <property type="match status" value="1"/>
</dbReference>
<dbReference type="PANTHER" id="PTHR23135:SF4">
    <property type="entry name" value="UDP-N-ACETYLMURAMOYL-L-ALANYL-D-GLUTAMATE--2,6-DIAMINOPIMELATE LIGASE MURE HOMOLOG, CHLOROPLASTIC"/>
    <property type="match status" value="1"/>
</dbReference>
<dbReference type="PROSITE" id="PS01011">
    <property type="entry name" value="FOLYLPOLYGLU_SYNT_1"/>
    <property type="match status" value="1"/>
</dbReference>
<dbReference type="GO" id="GO:0005737">
    <property type="term" value="C:cytoplasm"/>
    <property type="evidence" value="ECO:0007669"/>
    <property type="project" value="UniProtKB-SubCell"/>
</dbReference>
<evidence type="ECO:0000259" key="12">
    <source>
        <dbReference type="Pfam" id="PF08245"/>
    </source>
</evidence>
<feature type="binding site" evidence="9">
    <location>
        <begin position="74"/>
        <end position="80"/>
    </location>
    <ligand>
        <name>ATP</name>
        <dbReference type="ChEBI" id="CHEBI:30616"/>
    </ligand>
</feature>
<feature type="modified residue" description="N6-carboxylysine" evidence="9">
    <location>
        <position position="184"/>
    </location>
</feature>
<evidence type="ECO:0000256" key="3">
    <source>
        <dbReference type="ARBA" id="ARBA00022598"/>
    </source>
</evidence>
<dbReference type="PATRIC" id="fig|182217.3.peg.310"/>
<dbReference type="InterPro" id="IPR013221">
    <property type="entry name" value="Mur_ligase_cen"/>
</dbReference>
<comment type="function">
    <text evidence="9">Catalyzes the addition of meso-diaminopimelic acid to the nucleotide precursor UDP-N-acetylmuramoyl-L-alanyl-D-glutamate (UMAG) in the biosynthesis of bacterial cell-wall peptidoglycan.</text>
</comment>
<comment type="subcellular location">
    <subcellularLocation>
        <location evidence="9 10">Cytoplasm</location>
    </subcellularLocation>
</comment>
<keyword evidence="5 9" id="KW-0067">ATP-binding</keyword>
<feature type="binding site" evidence="9">
    <location>
        <begin position="117"/>
        <end position="118"/>
    </location>
    <ligand>
        <name>UDP-N-acetyl-alpha-D-muramoyl-L-alanyl-D-glutamate</name>
        <dbReference type="ChEBI" id="CHEBI:83900"/>
    </ligand>
</feature>
<dbReference type="STRING" id="182217.HCW_01485"/>
<dbReference type="GO" id="GO:0008765">
    <property type="term" value="F:UDP-N-acetylmuramoylalanyl-D-glutamate-2,6-diaminopimelate ligase activity"/>
    <property type="evidence" value="ECO:0007669"/>
    <property type="project" value="UniProtKB-UniRule"/>
</dbReference>
<name>I0EKW3_HELC0</name>
<dbReference type="HOGENOM" id="CLU_022291_2_0_7"/>
<dbReference type="RefSeq" id="WP_014660455.1">
    <property type="nucleotide sequence ID" value="NC_017737.1"/>
</dbReference>
<feature type="binding site" evidence="9">
    <location>
        <position position="421"/>
    </location>
    <ligand>
        <name>meso-2,6-diaminopimelate</name>
        <dbReference type="ChEBI" id="CHEBI:57791"/>
    </ligand>
</feature>
<keyword evidence="7 9" id="KW-0573">Peptidoglycan synthesis</keyword>
<comment type="pathway">
    <text evidence="9 10">Cell wall biogenesis; peptidoglycan biosynthesis.</text>
</comment>
<evidence type="ECO:0000256" key="9">
    <source>
        <dbReference type="HAMAP-Rule" id="MF_00208"/>
    </source>
</evidence>
<keyword evidence="9 10" id="KW-0132">Cell division</keyword>